<dbReference type="OrthoDB" id="9803354at2"/>
<dbReference type="Pfam" id="PF00155">
    <property type="entry name" value="Aminotran_1_2"/>
    <property type="match status" value="1"/>
</dbReference>
<dbReference type="InterPro" id="IPR050596">
    <property type="entry name" value="AspAT/PAT-like"/>
</dbReference>
<dbReference type="Proteomes" id="UP000264120">
    <property type="component" value="Chromosome"/>
</dbReference>
<evidence type="ECO:0000259" key="9">
    <source>
        <dbReference type="Pfam" id="PF00155"/>
    </source>
</evidence>
<evidence type="ECO:0000256" key="5">
    <source>
        <dbReference type="ARBA" id="ARBA00022679"/>
    </source>
</evidence>
<evidence type="ECO:0000256" key="1">
    <source>
        <dbReference type="ARBA" id="ARBA00001933"/>
    </source>
</evidence>
<dbReference type="GO" id="GO:0006520">
    <property type="term" value="P:amino acid metabolic process"/>
    <property type="evidence" value="ECO:0007669"/>
    <property type="project" value="InterPro"/>
</dbReference>
<organism evidence="10 11">
    <name type="scientific">Komagataeibacter saccharivorans</name>
    <dbReference type="NCBI Taxonomy" id="265959"/>
    <lineage>
        <taxon>Bacteria</taxon>
        <taxon>Pseudomonadati</taxon>
        <taxon>Pseudomonadota</taxon>
        <taxon>Alphaproteobacteria</taxon>
        <taxon>Acetobacterales</taxon>
        <taxon>Acetobacteraceae</taxon>
        <taxon>Komagataeibacter</taxon>
    </lineage>
</organism>
<dbReference type="GO" id="GO:0030170">
    <property type="term" value="F:pyridoxal phosphate binding"/>
    <property type="evidence" value="ECO:0007669"/>
    <property type="project" value="InterPro"/>
</dbReference>
<dbReference type="SUPFAM" id="SSF53383">
    <property type="entry name" value="PLP-dependent transferases"/>
    <property type="match status" value="1"/>
</dbReference>
<keyword evidence="11" id="KW-1185">Reference proteome</keyword>
<protein>
    <recommendedName>
        <fullName evidence="8">Aminotransferase</fullName>
        <ecNumber evidence="8">2.6.1.-</ecNumber>
    </recommendedName>
</protein>
<dbReference type="InterPro" id="IPR004839">
    <property type="entry name" value="Aminotransferase_I/II_large"/>
</dbReference>
<dbReference type="PANTHER" id="PTHR46383">
    <property type="entry name" value="ASPARTATE AMINOTRANSFERASE"/>
    <property type="match status" value="1"/>
</dbReference>
<comment type="cofactor">
    <cofactor evidence="1 8">
        <name>pyridoxal 5'-phosphate</name>
        <dbReference type="ChEBI" id="CHEBI:597326"/>
    </cofactor>
</comment>
<dbReference type="InterPro" id="IPR015422">
    <property type="entry name" value="PyrdxlP-dep_Trfase_small"/>
</dbReference>
<dbReference type="EMBL" id="CP023036">
    <property type="protein sequence ID" value="AXY21068.1"/>
    <property type="molecule type" value="Genomic_DNA"/>
</dbReference>
<evidence type="ECO:0000256" key="3">
    <source>
        <dbReference type="ARBA" id="ARBA00011738"/>
    </source>
</evidence>
<comment type="subunit">
    <text evidence="3">Homodimer.</text>
</comment>
<dbReference type="GO" id="GO:0004069">
    <property type="term" value="F:L-aspartate:2-oxoglutarate aminotransferase activity"/>
    <property type="evidence" value="ECO:0007669"/>
    <property type="project" value="UniProtKB-EC"/>
</dbReference>
<sequence length="402" mass="42245">MAPSGRLAPRMGMIGASPTAAISDTVRTLAASGVTVDNLGEGELDFETPAPIAEAGIAAIRAGLTKYTAVAGTTGLKDAIRAYFRQRNGLDFAQNEVIASCGAKQIIFNAFLATLDAGDEVIVPTPCWVSYPDMIRLAGGTPVLVPCHASNGWKLAPEDLAAAITPRTRWVILNSPNNPTGAVYPAAELGALCDVIAPHDNVMIMADDIYEAIVFDTTFATPAALRPALASRILTINGVSKSFSMTGWRLGYAGGPSWLIAALDTLQSQSTSNPSSISQDAARAALSGGVGFLDEWLPILRRRRAIVMDMVRTTPGLDAVLPEGAFYVFADVSGCLNRTTPSGQVLRTDVDFATYMLEAARVALVPGSAFRAPGHVRIAFGVDTDVLAACCARMHTACMALQ</sequence>
<accession>A0A347W875</accession>
<dbReference type="RefSeq" id="WP_118962324.1">
    <property type="nucleotide sequence ID" value="NZ_CP023036.1"/>
</dbReference>
<dbReference type="Gene3D" id="3.40.640.10">
    <property type="entry name" value="Type I PLP-dependent aspartate aminotransferase-like (Major domain)"/>
    <property type="match status" value="1"/>
</dbReference>
<feature type="domain" description="Aminotransferase class I/classII large" evidence="9">
    <location>
        <begin position="38"/>
        <end position="393"/>
    </location>
</feature>
<keyword evidence="5 8" id="KW-0808">Transferase</keyword>
<dbReference type="Gene3D" id="3.90.1150.10">
    <property type="entry name" value="Aspartate Aminotransferase, domain 1"/>
    <property type="match status" value="1"/>
</dbReference>
<dbReference type="AlphaFoldDB" id="A0A347W875"/>
<dbReference type="FunFam" id="3.40.640.10:FF:000033">
    <property type="entry name" value="Aspartate aminotransferase"/>
    <property type="match status" value="1"/>
</dbReference>
<evidence type="ECO:0000256" key="6">
    <source>
        <dbReference type="ARBA" id="ARBA00022898"/>
    </source>
</evidence>
<keyword evidence="6" id="KW-0663">Pyridoxal phosphate</keyword>
<dbReference type="InterPro" id="IPR004838">
    <property type="entry name" value="NHTrfase_class1_PyrdxlP-BS"/>
</dbReference>
<evidence type="ECO:0000256" key="7">
    <source>
        <dbReference type="ARBA" id="ARBA00049185"/>
    </source>
</evidence>
<name>A0A347W875_9PROT</name>
<proteinExistence type="inferred from homology"/>
<evidence type="ECO:0000256" key="8">
    <source>
        <dbReference type="RuleBase" id="RU000481"/>
    </source>
</evidence>
<evidence type="ECO:0000256" key="2">
    <source>
        <dbReference type="ARBA" id="ARBA00007441"/>
    </source>
</evidence>
<evidence type="ECO:0000313" key="10">
    <source>
        <dbReference type="EMBL" id="AXY21068.1"/>
    </source>
</evidence>
<dbReference type="PANTHER" id="PTHR46383:SF1">
    <property type="entry name" value="ASPARTATE AMINOTRANSFERASE"/>
    <property type="match status" value="1"/>
</dbReference>
<reference evidence="10 11" key="1">
    <citation type="submission" date="2017-08" db="EMBL/GenBank/DDBJ databases">
        <title>Complete genome sequence of Gluconacetobacter saccharivorans CV1 isolated from Fermented Vinegar.</title>
        <authorList>
            <person name="Kim S.-Y."/>
        </authorList>
    </citation>
    <scope>NUCLEOTIDE SEQUENCE [LARGE SCALE GENOMIC DNA]</scope>
    <source>
        <strain evidence="10 11">CV1</strain>
    </source>
</reference>
<dbReference type="KEGG" id="ksc:CD178_00241"/>
<gene>
    <name evidence="10" type="ORF">CD178_00241</name>
</gene>
<dbReference type="PROSITE" id="PS00105">
    <property type="entry name" value="AA_TRANSFER_CLASS_1"/>
    <property type="match status" value="1"/>
</dbReference>
<evidence type="ECO:0000313" key="11">
    <source>
        <dbReference type="Proteomes" id="UP000264120"/>
    </source>
</evidence>
<keyword evidence="4 8" id="KW-0032">Aminotransferase</keyword>
<dbReference type="EC" id="2.6.1.-" evidence="8"/>
<dbReference type="CDD" id="cd00609">
    <property type="entry name" value="AAT_like"/>
    <property type="match status" value="1"/>
</dbReference>
<comment type="catalytic activity">
    <reaction evidence="7">
        <text>L-aspartate + 2-oxoglutarate = oxaloacetate + L-glutamate</text>
        <dbReference type="Rhea" id="RHEA:21824"/>
        <dbReference type="ChEBI" id="CHEBI:16452"/>
        <dbReference type="ChEBI" id="CHEBI:16810"/>
        <dbReference type="ChEBI" id="CHEBI:29985"/>
        <dbReference type="ChEBI" id="CHEBI:29991"/>
        <dbReference type="EC" id="2.6.1.1"/>
    </reaction>
</comment>
<comment type="similarity">
    <text evidence="2 8">Belongs to the class-I pyridoxal-phosphate-dependent aminotransferase family.</text>
</comment>
<dbReference type="InterPro" id="IPR015421">
    <property type="entry name" value="PyrdxlP-dep_Trfase_major"/>
</dbReference>
<dbReference type="InterPro" id="IPR015424">
    <property type="entry name" value="PyrdxlP-dep_Trfase"/>
</dbReference>
<evidence type="ECO:0000256" key="4">
    <source>
        <dbReference type="ARBA" id="ARBA00022576"/>
    </source>
</evidence>